<evidence type="ECO:0000256" key="7">
    <source>
        <dbReference type="SAM" id="MobiDB-lite"/>
    </source>
</evidence>
<dbReference type="Proteomes" id="UP001152836">
    <property type="component" value="Unassembled WGS sequence"/>
</dbReference>
<evidence type="ECO:0000259" key="9">
    <source>
        <dbReference type="PROSITE" id="PS50041"/>
    </source>
</evidence>
<dbReference type="InterPro" id="IPR016186">
    <property type="entry name" value="C-type_lectin-like/link_sf"/>
</dbReference>
<keyword evidence="2 8" id="KW-0812">Transmembrane</keyword>
<evidence type="ECO:0000256" key="4">
    <source>
        <dbReference type="ARBA" id="ARBA00022968"/>
    </source>
</evidence>
<proteinExistence type="predicted"/>
<dbReference type="PROSITE" id="PS50041">
    <property type="entry name" value="C_TYPE_LECTIN_2"/>
    <property type="match status" value="1"/>
</dbReference>
<dbReference type="Gene3D" id="3.10.100.10">
    <property type="entry name" value="Mannose-Binding Protein A, subunit A"/>
    <property type="match status" value="1"/>
</dbReference>
<evidence type="ECO:0000256" key="3">
    <source>
        <dbReference type="ARBA" id="ARBA00022734"/>
    </source>
</evidence>
<dbReference type="PANTHER" id="PTHR45710:SF31">
    <property type="entry name" value="EARLY ACTIVATION ANTIGEN CD69"/>
    <property type="match status" value="1"/>
</dbReference>
<dbReference type="InterPro" id="IPR050828">
    <property type="entry name" value="C-type_lectin/matrix_domain"/>
</dbReference>
<dbReference type="InterPro" id="IPR016187">
    <property type="entry name" value="CTDL_fold"/>
</dbReference>
<protein>
    <submittedName>
        <fullName evidence="10">Cd69 protein</fullName>
    </submittedName>
</protein>
<dbReference type="InterPro" id="IPR001304">
    <property type="entry name" value="C-type_lectin-like"/>
</dbReference>
<evidence type="ECO:0000256" key="2">
    <source>
        <dbReference type="ARBA" id="ARBA00022692"/>
    </source>
</evidence>
<organism evidence="10 11">
    <name type="scientific">Phodopus roborovskii</name>
    <name type="common">Roborovski's desert hamster</name>
    <name type="synonym">Cricetulus roborovskii</name>
    <dbReference type="NCBI Taxonomy" id="109678"/>
    <lineage>
        <taxon>Eukaryota</taxon>
        <taxon>Metazoa</taxon>
        <taxon>Chordata</taxon>
        <taxon>Craniata</taxon>
        <taxon>Vertebrata</taxon>
        <taxon>Euteleostomi</taxon>
        <taxon>Mammalia</taxon>
        <taxon>Eutheria</taxon>
        <taxon>Euarchontoglires</taxon>
        <taxon>Glires</taxon>
        <taxon>Rodentia</taxon>
        <taxon>Myomorpha</taxon>
        <taxon>Muroidea</taxon>
        <taxon>Cricetidae</taxon>
        <taxon>Cricetinae</taxon>
        <taxon>Phodopus</taxon>
    </lineage>
</organism>
<dbReference type="PANTHER" id="PTHR45710">
    <property type="entry name" value="C-TYPE LECTIN DOMAIN-CONTAINING PROTEIN 180"/>
    <property type="match status" value="1"/>
</dbReference>
<evidence type="ECO:0000256" key="5">
    <source>
        <dbReference type="ARBA" id="ARBA00022989"/>
    </source>
</evidence>
<dbReference type="SMART" id="SM00034">
    <property type="entry name" value="CLECT"/>
    <property type="match status" value="1"/>
</dbReference>
<dbReference type="EMBL" id="CALSGD010001622">
    <property type="protein sequence ID" value="CAH7423354.1"/>
    <property type="molecule type" value="Genomic_DNA"/>
</dbReference>
<dbReference type="Pfam" id="PF00059">
    <property type="entry name" value="Lectin_C"/>
    <property type="match status" value="1"/>
</dbReference>
<evidence type="ECO:0000313" key="11">
    <source>
        <dbReference type="Proteomes" id="UP001152836"/>
    </source>
</evidence>
<accession>A0AAV0A946</accession>
<dbReference type="GO" id="GO:0005886">
    <property type="term" value="C:plasma membrane"/>
    <property type="evidence" value="ECO:0007669"/>
    <property type="project" value="UniProtKB-SubCell"/>
</dbReference>
<keyword evidence="6 8" id="KW-0472">Membrane</keyword>
<keyword evidence="4" id="KW-0735">Signal-anchor</keyword>
<keyword evidence="11" id="KW-1185">Reference proteome</keyword>
<feature type="domain" description="C-type lectin" evidence="9">
    <location>
        <begin position="91"/>
        <end position="194"/>
    </location>
</feature>
<dbReference type="InterPro" id="IPR033992">
    <property type="entry name" value="NKR-like_CTLD"/>
</dbReference>
<sequence length="198" mass="22125">MNSEDGSVTENSSSHLERGEKDHSNTIFEKHHEGSIQVPIPCAVLPVFIITSLIIALVALSVGQYNCPGVYTNLASPGRRVTSCEDEWIAYQRKCYLFSTTANSWASAQNSCFQEGATLAVIDSQRDMIFLKRYAGGQEHWIGLRNEANQTWKWANGQEFNSWFNPTGSERCVSLNNTDITTVDCEGNLHWVCSKPSR</sequence>
<dbReference type="GO" id="GO:0030246">
    <property type="term" value="F:carbohydrate binding"/>
    <property type="evidence" value="ECO:0007669"/>
    <property type="project" value="UniProtKB-KW"/>
</dbReference>
<dbReference type="CDD" id="cd03593">
    <property type="entry name" value="CLECT_NK_receptors_like"/>
    <property type="match status" value="1"/>
</dbReference>
<evidence type="ECO:0000256" key="6">
    <source>
        <dbReference type="ARBA" id="ARBA00023136"/>
    </source>
</evidence>
<dbReference type="AlphaFoldDB" id="A0AAV0A946"/>
<evidence type="ECO:0000313" key="10">
    <source>
        <dbReference type="EMBL" id="CAH7423354.1"/>
    </source>
</evidence>
<feature type="transmembrane region" description="Helical" evidence="8">
    <location>
        <begin position="38"/>
        <end position="60"/>
    </location>
</feature>
<evidence type="ECO:0000256" key="1">
    <source>
        <dbReference type="ARBA" id="ARBA00004401"/>
    </source>
</evidence>
<evidence type="ECO:0000256" key="8">
    <source>
        <dbReference type="SAM" id="Phobius"/>
    </source>
</evidence>
<feature type="region of interest" description="Disordered" evidence="7">
    <location>
        <begin position="1"/>
        <end position="22"/>
    </location>
</feature>
<gene>
    <name evidence="10" type="primary">Cd69</name>
    <name evidence="10" type="ORF">PHOROB_LOCUS16901</name>
</gene>
<keyword evidence="5 8" id="KW-1133">Transmembrane helix</keyword>
<name>A0AAV0A946_PHORO</name>
<feature type="compositionally biased region" description="Polar residues" evidence="7">
    <location>
        <begin position="1"/>
        <end position="14"/>
    </location>
</feature>
<keyword evidence="3" id="KW-0430">Lectin</keyword>
<comment type="caution">
    <text evidence="10">The sequence shown here is derived from an EMBL/GenBank/DDBJ whole genome shotgun (WGS) entry which is preliminary data.</text>
</comment>
<reference evidence="10" key="1">
    <citation type="submission" date="2022-06" db="EMBL/GenBank/DDBJ databases">
        <authorList>
            <person name="Andreotti S."/>
            <person name="Wyler E."/>
        </authorList>
    </citation>
    <scope>NUCLEOTIDE SEQUENCE</scope>
</reference>
<dbReference type="SUPFAM" id="SSF56436">
    <property type="entry name" value="C-type lectin-like"/>
    <property type="match status" value="1"/>
</dbReference>
<comment type="subcellular location">
    <subcellularLocation>
        <location evidence="1">Cell membrane</location>
        <topology evidence="1">Single-pass type II membrane protein</topology>
    </subcellularLocation>
</comment>